<organism evidence="1 2">
    <name type="scientific">Mesorhabditis spiculigera</name>
    <dbReference type="NCBI Taxonomy" id="96644"/>
    <lineage>
        <taxon>Eukaryota</taxon>
        <taxon>Metazoa</taxon>
        <taxon>Ecdysozoa</taxon>
        <taxon>Nematoda</taxon>
        <taxon>Chromadorea</taxon>
        <taxon>Rhabditida</taxon>
        <taxon>Rhabditina</taxon>
        <taxon>Rhabditomorpha</taxon>
        <taxon>Rhabditoidea</taxon>
        <taxon>Rhabditidae</taxon>
        <taxon>Mesorhabditinae</taxon>
        <taxon>Mesorhabditis</taxon>
    </lineage>
</organism>
<dbReference type="AlphaFoldDB" id="A0AA36CHY6"/>
<gene>
    <name evidence="1" type="ORF">MSPICULIGERA_LOCUS7619</name>
</gene>
<name>A0AA36CHY6_9BILA</name>
<feature type="non-terminal residue" evidence="1">
    <location>
        <position position="302"/>
    </location>
</feature>
<protein>
    <submittedName>
        <fullName evidence="1">Uncharacterized protein</fullName>
    </submittedName>
</protein>
<dbReference type="Proteomes" id="UP001177023">
    <property type="component" value="Unassembled WGS sequence"/>
</dbReference>
<comment type="caution">
    <text evidence="1">The sequence shown here is derived from an EMBL/GenBank/DDBJ whole genome shotgun (WGS) entry which is preliminary data.</text>
</comment>
<accession>A0AA36CHY6</accession>
<evidence type="ECO:0000313" key="2">
    <source>
        <dbReference type="Proteomes" id="UP001177023"/>
    </source>
</evidence>
<proteinExistence type="predicted"/>
<keyword evidence="2" id="KW-1185">Reference proteome</keyword>
<reference evidence="1" key="1">
    <citation type="submission" date="2023-06" db="EMBL/GenBank/DDBJ databases">
        <authorList>
            <person name="Delattre M."/>
        </authorList>
    </citation>
    <scope>NUCLEOTIDE SEQUENCE</scope>
    <source>
        <strain evidence="1">AF72</strain>
    </source>
</reference>
<dbReference type="EMBL" id="CATQJA010001939">
    <property type="protein sequence ID" value="CAJ0569128.1"/>
    <property type="molecule type" value="Genomic_DNA"/>
</dbReference>
<sequence>MASSSRRAVVVRNFTANQPVYARLLAREVDPYAKSRLIHQLYQIEDDPKYAAQLADLLYGHSGDWQYGLRFIRYFMDNNTSTRDTTILRLLSKNGRIRGRLLDFLEHHESEIYEKPGQHRGLYRNFYESLVPTATNSDEMMQVHRIRENSPDASLKMAAFWTILNASYEAGHQRVPGDETYMLELKEYDVWPLENDNFDHCTGHMYEEKLCGVTGTDKWENAWNNFYLKFHVNAAYTKGDDRYRCMTFGTQDALTSIHRGGLGTFRMFPEPPYCRLDYTIWTDDRNYNTTGILMCESCDTWE</sequence>
<evidence type="ECO:0000313" key="1">
    <source>
        <dbReference type="EMBL" id="CAJ0569128.1"/>
    </source>
</evidence>